<protein>
    <submittedName>
        <fullName evidence="4">Zinc-ribbon domain-containing protein</fullName>
    </submittedName>
</protein>
<name>A0ABX2IGY7_9RHOO</name>
<proteinExistence type="predicted"/>
<gene>
    <name evidence="4" type="ORF">HJ583_013625</name>
</gene>
<keyword evidence="2" id="KW-1133">Transmembrane helix</keyword>
<evidence type="ECO:0000256" key="2">
    <source>
        <dbReference type="SAM" id="Phobius"/>
    </source>
</evidence>
<accession>A0ABX2IGY7</accession>
<keyword evidence="5" id="KW-1185">Reference proteome</keyword>
<organism evidence="4 5">
    <name type="scientific">Uliginosibacterium aquaticum</name>
    <dbReference type="NCBI Taxonomy" id="2731212"/>
    <lineage>
        <taxon>Bacteria</taxon>
        <taxon>Pseudomonadati</taxon>
        <taxon>Pseudomonadota</taxon>
        <taxon>Betaproteobacteria</taxon>
        <taxon>Rhodocyclales</taxon>
        <taxon>Zoogloeaceae</taxon>
        <taxon>Uliginosibacterium</taxon>
    </lineage>
</organism>
<comment type="caution">
    <text evidence="4">The sequence shown here is derived from an EMBL/GenBank/DDBJ whole genome shotgun (WGS) entry which is preliminary data.</text>
</comment>
<feature type="region of interest" description="Disordered" evidence="1">
    <location>
        <begin position="46"/>
        <end position="69"/>
    </location>
</feature>
<dbReference type="InterPro" id="IPR011723">
    <property type="entry name" value="Znf/thioredoxin_put"/>
</dbReference>
<evidence type="ECO:0000259" key="3">
    <source>
        <dbReference type="Pfam" id="PF13717"/>
    </source>
</evidence>
<feature type="region of interest" description="Disordered" evidence="1">
    <location>
        <begin position="104"/>
        <end position="134"/>
    </location>
</feature>
<feature type="domain" description="Zinc finger/thioredoxin putative" evidence="3">
    <location>
        <begin position="4"/>
        <end position="36"/>
    </location>
</feature>
<dbReference type="Pfam" id="PF11906">
    <property type="entry name" value="DUF3426"/>
    <property type="match status" value="1"/>
</dbReference>
<keyword evidence="2" id="KW-0812">Transmembrane</keyword>
<evidence type="ECO:0000313" key="4">
    <source>
        <dbReference type="EMBL" id="NSL56074.1"/>
    </source>
</evidence>
<feature type="transmembrane region" description="Helical" evidence="2">
    <location>
        <begin position="276"/>
        <end position="297"/>
    </location>
</feature>
<sequence>MLTTRCPHCSTQFRIRPEQLSVRGGRVRCGHCQQPFSALAHLEELDDENDPAPSAPAGAPASTPPAAPPVVVQPAPVTPAARPVAPAPTATIASPAVAQTAVSRAKPLVPEATRSNSISTPADTAQPRTPSVSVAPSAQVIEPIEAPAVGDDFTMNIQLDGPSPAEVRAEMAGGLDFDIDGLDEADVAAAPPEPVAEARSEPYVSQIAKELGVGRYDASADMVFGQTVMLEEPIDIPGIPDGEPDRGPASLFDERQRQLKTPPAQVEDRRRGQRHWVWAGGLVLLLLLGCLQFAWLFRSELTRWVPDSRPLLEKACALAGCSVPYPQVIKADGDDLIVIESSSFTPDSTQETSFRLNATVLNKAGFNQAWPHLELTITDRFDIAIARRVLAPAEWLPPAYASLPAFESHSEVTANLTLNLGQLPASGYRLYVFYP</sequence>
<keyword evidence="2" id="KW-0472">Membrane</keyword>
<reference evidence="4 5" key="1">
    <citation type="submission" date="2020-06" db="EMBL/GenBank/DDBJ databases">
        <title>Draft genome of Uliginosibacterium sp. IMCC34675.</title>
        <authorList>
            <person name="Song J."/>
        </authorList>
    </citation>
    <scope>NUCLEOTIDE SEQUENCE [LARGE SCALE GENOMIC DNA]</scope>
    <source>
        <strain evidence="4 5">IMCC34675</strain>
    </source>
</reference>
<evidence type="ECO:0000256" key="1">
    <source>
        <dbReference type="SAM" id="MobiDB-lite"/>
    </source>
</evidence>
<dbReference type="Pfam" id="PF13717">
    <property type="entry name" value="Zn_ribbon_4"/>
    <property type="match status" value="1"/>
</dbReference>
<feature type="compositionally biased region" description="Low complexity" evidence="1">
    <location>
        <begin position="51"/>
        <end position="61"/>
    </location>
</feature>
<dbReference type="EMBL" id="JABCSC020000003">
    <property type="protein sequence ID" value="NSL56074.1"/>
    <property type="molecule type" value="Genomic_DNA"/>
</dbReference>
<dbReference type="Proteomes" id="UP000778523">
    <property type="component" value="Unassembled WGS sequence"/>
</dbReference>
<dbReference type="RefSeq" id="WP_170022422.1">
    <property type="nucleotide sequence ID" value="NZ_JABCSC020000003.1"/>
</dbReference>
<dbReference type="InterPro" id="IPR021834">
    <property type="entry name" value="DUF3426"/>
</dbReference>
<dbReference type="NCBIfam" id="TIGR02098">
    <property type="entry name" value="MJ0042_CXXC"/>
    <property type="match status" value="1"/>
</dbReference>
<evidence type="ECO:0000313" key="5">
    <source>
        <dbReference type="Proteomes" id="UP000778523"/>
    </source>
</evidence>
<feature type="compositionally biased region" description="Polar residues" evidence="1">
    <location>
        <begin position="113"/>
        <end position="134"/>
    </location>
</feature>